<dbReference type="AlphaFoldDB" id="A0AAD8CVN6"/>
<accession>A0AAD8CVN6</accession>
<dbReference type="Gene3D" id="1.10.533.10">
    <property type="entry name" value="Death Domain, Fas"/>
    <property type="match status" value="1"/>
</dbReference>
<keyword evidence="3" id="KW-1185">Reference proteome</keyword>
<comment type="caution">
    <text evidence="2">The sequence shown here is derived from an EMBL/GenBank/DDBJ whole genome shotgun (WGS) entry which is preliminary data.</text>
</comment>
<reference evidence="2" key="1">
    <citation type="submission" date="2022-02" db="EMBL/GenBank/DDBJ databases">
        <title>Atlantic sturgeon de novo genome assembly.</title>
        <authorList>
            <person name="Stock M."/>
            <person name="Klopp C."/>
            <person name="Guiguen Y."/>
            <person name="Cabau C."/>
            <person name="Parinello H."/>
            <person name="Santidrian Yebra-Pimentel E."/>
            <person name="Kuhl H."/>
            <person name="Dirks R.P."/>
            <person name="Guessner J."/>
            <person name="Wuertz S."/>
            <person name="Du K."/>
            <person name="Schartl M."/>
        </authorList>
    </citation>
    <scope>NUCLEOTIDE SEQUENCE</scope>
    <source>
        <strain evidence="2">STURGEONOMICS-FGT-2020</strain>
        <tissue evidence="2">Whole blood</tissue>
    </source>
</reference>
<feature type="region of interest" description="Disordered" evidence="1">
    <location>
        <begin position="170"/>
        <end position="256"/>
    </location>
</feature>
<dbReference type="EMBL" id="JAGXEW010000025">
    <property type="protein sequence ID" value="KAK1157945.1"/>
    <property type="molecule type" value="Genomic_DNA"/>
</dbReference>
<organism evidence="2 3">
    <name type="scientific">Acipenser oxyrinchus oxyrinchus</name>
    <dbReference type="NCBI Taxonomy" id="40147"/>
    <lineage>
        <taxon>Eukaryota</taxon>
        <taxon>Metazoa</taxon>
        <taxon>Chordata</taxon>
        <taxon>Craniata</taxon>
        <taxon>Vertebrata</taxon>
        <taxon>Euteleostomi</taxon>
        <taxon>Actinopterygii</taxon>
        <taxon>Chondrostei</taxon>
        <taxon>Acipenseriformes</taxon>
        <taxon>Acipenseridae</taxon>
        <taxon>Acipenser</taxon>
    </lineage>
</organism>
<dbReference type="Proteomes" id="UP001230051">
    <property type="component" value="Unassembled WGS sequence"/>
</dbReference>
<evidence type="ECO:0000256" key="1">
    <source>
        <dbReference type="SAM" id="MobiDB-lite"/>
    </source>
</evidence>
<protein>
    <submittedName>
        <fullName evidence="2">Uncharacterized protein</fullName>
    </submittedName>
</protein>
<evidence type="ECO:0000313" key="3">
    <source>
        <dbReference type="Proteomes" id="UP001230051"/>
    </source>
</evidence>
<feature type="compositionally biased region" description="Polar residues" evidence="1">
    <location>
        <begin position="175"/>
        <end position="184"/>
    </location>
</feature>
<feature type="compositionally biased region" description="Polar residues" evidence="1">
    <location>
        <begin position="216"/>
        <end position="239"/>
    </location>
</feature>
<dbReference type="InterPro" id="IPR011029">
    <property type="entry name" value="DEATH-like_dom_sf"/>
</dbReference>
<evidence type="ECO:0000313" key="2">
    <source>
        <dbReference type="EMBL" id="KAK1157945.1"/>
    </source>
</evidence>
<gene>
    <name evidence="2" type="ORF">AOXY_G24149</name>
</gene>
<proteinExistence type="predicted"/>
<sequence>MIDCEEMSTINSEDTVQNKNRTLLFFMTHKTPKHRRALIDLLKEDHTDVYEEMQKAANLKKNGPQQSCLGSLSDWEEYAREHREDIIQQLTNEIGDKRIKQLEDELKNRQLKKVWNCSDSLANEIFSNEELEAYLNKEASARRSCTFPTKKAFEILFVAVSKKKAVSNKGGTLMRQKTSDNGMGSSEGGRLDSGICDGRASHSDLPDMAAGGNEGGSSVQNESISQEEVFGQSNPSETTFDYCPSIPQRRKYSGPNKANIKKRKLDGMQLVQTYIEKNNITYTNLHMINNKQHNIYRCLTAHECYVFCDTSREKNVILTNETASVLKKSGGFTKPYAFKLQYNMGVLGNIARTDVLLDDNNVKQCPYRKYSFMMFIDYFEEFVKDVLIPVLAVFLKVQKKSLLKMGAE</sequence>
<name>A0AAD8CVN6_ACIOX</name>